<dbReference type="SUPFAM" id="SSF53383">
    <property type="entry name" value="PLP-dependent transferases"/>
    <property type="match status" value="1"/>
</dbReference>
<dbReference type="Gene3D" id="3.90.1150.10">
    <property type="entry name" value="Aspartate Aminotransferase, domain 1"/>
    <property type="match status" value="1"/>
</dbReference>
<dbReference type="Gene3D" id="3.40.640.10">
    <property type="entry name" value="Type I PLP-dependent aspartate aminotransferase-like (Major domain)"/>
    <property type="match status" value="1"/>
</dbReference>
<evidence type="ECO:0000313" key="5">
    <source>
        <dbReference type="Proteomes" id="UP000633509"/>
    </source>
</evidence>
<dbReference type="Pfam" id="PF00202">
    <property type="entry name" value="Aminotran_3"/>
    <property type="match status" value="1"/>
</dbReference>
<dbReference type="EMBL" id="JADBEK010000001">
    <property type="protein sequence ID" value="MBE1581785.1"/>
    <property type="molecule type" value="Genomic_DNA"/>
</dbReference>
<dbReference type="PANTHER" id="PTHR43094">
    <property type="entry name" value="AMINOTRANSFERASE"/>
    <property type="match status" value="1"/>
</dbReference>
<dbReference type="CDD" id="cd00610">
    <property type="entry name" value="OAT_like"/>
    <property type="match status" value="1"/>
</dbReference>
<dbReference type="InterPro" id="IPR015421">
    <property type="entry name" value="PyrdxlP-dep_Trfase_major"/>
</dbReference>
<proteinExistence type="inferred from homology"/>
<keyword evidence="4" id="KW-0032">Aminotransferase</keyword>
<evidence type="ECO:0000313" key="4">
    <source>
        <dbReference type="EMBL" id="MBE1581785.1"/>
    </source>
</evidence>
<organism evidence="4 5">
    <name type="scientific">Nonomuraea angiospora</name>
    <dbReference type="NCBI Taxonomy" id="46172"/>
    <lineage>
        <taxon>Bacteria</taxon>
        <taxon>Bacillati</taxon>
        <taxon>Actinomycetota</taxon>
        <taxon>Actinomycetes</taxon>
        <taxon>Streptosporangiales</taxon>
        <taxon>Streptosporangiaceae</taxon>
        <taxon>Nonomuraea</taxon>
    </lineage>
</organism>
<dbReference type="GO" id="GO:0008483">
    <property type="term" value="F:transaminase activity"/>
    <property type="evidence" value="ECO:0007669"/>
    <property type="project" value="UniProtKB-KW"/>
</dbReference>
<keyword evidence="5" id="KW-1185">Reference proteome</keyword>
<name>A0ABR9LNA5_9ACTN</name>
<evidence type="ECO:0000256" key="1">
    <source>
        <dbReference type="ARBA" id="ARBA00008954"/>
    </source>
</evidence>
<dbReference type="RefSeq" id="WP_225963158.1">
    <property type="nucleotide sequence ID" value="NZ_JADBEK010000001.1"/>
</dbReference>
<dbReference type="InterPro" id="IPR015422">
    <property type="entry name" value="PyrdxlP-dep_Trfase_small"/>
</dbReference>
<gene>
    <name evidence="4" type="ORF">H4W80_000043</name>
</gene>
<comment type="similarity">
    <text evidence="1 3">Belongs to the class-III pyridoxal-phosphate-dependent aminotransferase family.</text>
</comment>
<evidence type="ECO:0000256" key="3">
    <source>
        <dbReference type="RuleBase" id="RU003560"/>
    </source>
</evidence>
<dbReference type="Proteomes" id="UP000633509">
    <property type="component" value="Unassembled WGS sequence"/>
</dbReference>
<reference evidence="4 5" key="1">
    <citation type="submission" date="2020-10" db="EMBL/GenBank/DDBJ databases">
        <title>Sequencing the genomes of 1000 actinobacteria strains.</title>
        <authorList>
            <person name="Klenk H.-P."/>
        </authorList>
    </citation>
    <scope>NUCLEOTIDE SEQUENCE [LARGE SCALE GENOMIC DNA]</scope>
    <source>
        <strain evidence="4 5">DSM 43173</strain>
    </source>
</reference>
<keyword evidence="2 3" id="KW-0663">Pyridoxal phosphate</keyword>
<accession>A0ABR9LNA5</accession>
<dbReference type="InterPro" id="IPR005814">
    <property type="entry name" value="Aminotrans_3"/>
</dbReference>
<dbReference type="InterPro" id="IPR015424">
    <property type="entry name" value="PyrdxlP-dep_Trfase"/>
</dbReference>
<dbReference type="PROSITE" id="PS00600">
    <property type="entry name" value="AA_TRANSFER_CLASS_3"/>
    <property type="match status" value="1"/>
</dbReference>
<dbReference type="PIRSF" id="PIRSF000521">
    <property type="entry name" value="Transaminase_4ab_Lys_Orn"/>
    <property type="match status" value="1"/>
</dbReference>
<dbReference type="PANTHER" id="PTHR43094:SF1">
    <property type="entry name" value="AMINOTRANSFERASE CLASS-III"/>
    <property type="match status" value="1"/>
</dbReference>
<protein>
    <submittedName>
        <fullName evidence="4">Adenosylmethionine-8-amino-7-oxononanoate aminotransferase</fullName>
    </submittedName>
</protein>
<dbReference type="InterPro" id="IPR049704">
    <property type="entry name" value="Aminotrans_3_PPA_site"/>
</dbReference>
<evidence type="ECO:0000256" key="2">
    <source>
        <dbReference type="ARBA" id="ARBA00022898"/>
    </source>
</evidence>
<sequence length="420" mass="45013">MTSTSLWHPQTAMSTIEESLTVIASGRGASVRTEDGQDLLDLPAGLWHANVGHGRTRIADAVRRQMADLETYHLFQGMANRPAIRLAERLAALSPIPDAKVFLTSGGSDSVDTACKLARRHWQLAGRPGKRVIVSRQHAYHGLHGFGTSITGIQSNRDGYGGDSLIPETARVPWDDLAATEAELLRLGPDNVAAVIAEPVIGTGGVLLPPPGYLTGLAELCRRLDVLLIADEVITGFGRVGQWFACRRFGIEPDLLTMAKGITSGYLPLGGVLVSRRIWEPFFAETPDAPTFRHGLTYSGHAAACVAAEENLSILEEEGLLERVLDLEPVLAQALTPLRDHEAVVDVRAGTGLLAAVQLDPDADARPVLRAAREGGVLTRLLADNSLHVSPPFVITAEEISRAADVLKSALDRARTLESA</sequence>
<comment type="caution">
    <text evidence="4">The sequence shown here is derived from an EMBL/GenBank/DDBJ whole genome shotgun (WGS) entry which is preliminary data.</text>
</comment>
<keyword evidence="4" id="KW-0808">Transferase</keyword>